<dbReference type="PANTHER" id="PTHR30109">
    <property type="entry name" value="HYDROXYLAMINE REDUCTASE"/>
    <property type="match status" value="1"/>
</dbReference>
<dbReference type="InterPro" id="IPR016099">
    <property type="entry name" value="Prismane-like_a/b-sand"/>
</dbReference>
<dbReference type="GO" id="GO:0050418">
    <property type="term" value="F:hydroxylamine reductase activity"/>
    <property type="evidence" value="ECO:0007669"/>
    <property type="project" value="UniProtKB-UniRule"/>
</dbReference>
<feature type="binding site" evidence="6">
    <location>
        <position position="12"/>
    </location>
    <ligand>
        <name>[4Fe-4S] cluster</name>
        <dbReference type="ChEBI" id="CHEBI:49883"/>
    </ligand>
</feature>
<dbReference type="PANTHER" id="PTHR30109:SF0">
    <property type="entry name" value="HYDROXYLAMINE REDUCTASE"/>
    <property type="match status" value="1"/>
</dbReference>
<feature type="binding site" evidence="6">
    <location>
        <position position="28"/>
    </location>
    <ligand>
        <name>[4Fe-4S] cluster</name>
        <dbReference type="ChEBI" id="CHEBI:49883"/>
    </ligand>
</feature>
<evidence type="ECO:0000313" key="8">
    <source>
        <dbReference type="Proteomes" id="UP000054010"/>
    </source>
</evidence>
<comment type="cofactor">
    <cofactor evidence="6">
        <name>[4Fe-4S] cluster</name>
        <dbReference type="ChEBI" id="CHEBI:49883"/>
    </cofactor>
    <text evidence="6">Binds 1 [4Fe-4S] cluster.</text>
</comment>
<dbReference type="NCBIfam" id="TIGR01703">
    <property type="entry name" value="hybrid_clust"/>
    <property type="match status" value="1"/>
</dbReference>
<dbReference type="InterPro" id="IPR016100">
    <property type="entry name" value="Prismane_a-bundle"/>
</dbReference>
<dbReference type="PIRSF" id="PIRSF000076">
    <property type="entry name" value="HCP"/>
    <property type="match status" value="1"/>
</dbReference>
<comment type="cofactor">
    <cofactor evidence="6">
        <name>hybrid [4Fe-2O-2S] cluster</name>
        <dbReference type="ChEBI" id="CHEBI:60519"/>
    </cofactor>
    <text evidence="6">Binds 1 hybrid [4Fe-2O-2S] cluster.</text>
</comment>
<keyword evidence="3 6" id="KW-0560">Oxidoreductase</keyword>
<feature type="binding site" evidence="6">
    <location>
        <position position="324"/>
    </location>
    <ligand>
        <name>hybrid [4Fe-2O-2S] cluster</name>
        <dbReference type="ChEBI" id="CHEBI:60519"/>
    </ligand>
</feature>
<dbReference type="HOGENOM" id="CLU_038344_2_0_0"/>
<name>E1IG05_9CHLR</name>
<keyword evidence="4 6" id="KW-0408">Iron</keyword>
<protein>
    <recommendedName>
        <fullName evidence="6">Hydroxylamine reductase</fullName>
        <ecNumber evidence="6">1.7.99.1</ecNumber>
    </recommendedName>
    <alternativeName>
        <fullName evidence="6">Hybrid-cluster protein</fullName>
        <shortName evidence="6">HCP</shortName>
    </alternativeName>
    <alternativeName>
        <fullName evidence="6">Prismane protein</fullName>
    </alternativeName>
</protein>
<dbReference type="NCBIfam" id="NF003658">
    <property type="entry name" value="PRK05290.1"/>
    <property type="match status" value="1"/>
</dbReference>
<sequence length="563" mass="60457">MGASAIMFCYQCQETTKNAGCDLLRGICGKDERVANLQDYLLYALKGLAAVAVRGQESGVTDPATDHFMAQALFATLTNVNFDAERIYQLTKETFARRDALRSRVHAARHAAGLQCKTPLPAAAGQSADGDIEAYVALGACFSSTINKHSDPDIQSMRELLTYGLKGLAAYCDHAYVLDHGDPSLLAFLHQGLAATLNDELGLNDLIQLSMRCGELGVQAMALLDTANTGRFGDPEPTSVSLGVRPDAPGILISGHDLLDLYDLLRQTEGTGVLVYTHGEMLPAHAYPVFKAFPHLAGNYGGAWWDQQRDFAAFNGPILMTTNCLQTPRDSYRERIFTTGMVGFSGLPHIADRAPGGQKDFSPLIEMALQSQPPLELETGSVMVGFARKAVLDNAGAVLEAVQNGAIKRFVVMAGCDGRQKEREYYTEVAAQLPQDAIILTAGCAKYRYNKLNLGNIGPFPRVLDAGQCNDSYSLVVVAQALAQAVGAEHINDLPISYDIAWYEQKAVLVLLSLLHLGVKGIRLGPTLPAFLSPNVAAFLVQNFAIKGIGNASEDVAAMMAGA</sequence>
<gene>
    <name evidence="6" type="primary">hcp</name>
    <name evidence="7" type="ORF">OSCT_2269</name>
</gene>
<evidence type="ECO:0000313" key="7">
    <source>
        <dbReference type="EMBL" id="EFO79894.1"/>
    </source>
</evidence>
<evidence type="ECO:0000256" key="1">
    <source>
        <dbReference type="ARBA" id="ARBA00022490"/>
    </source>
</evidence>
<feature type="binding site" evidence="6">
    <location>
        <position position="504"/>
    </location>
    <ligand>
        <name>hybrid [4Fe-2O-2S] cluster</name>
        <dbReference type="ChEBI" id="CHEBI:60519"/>
    </ligand>
</feature>
<dbReference type="AlphaFoldDB" id="E1IG05"/>
<dbReference type="Gene3D" id="1.20.1270.20">
    <property type="match status" value="2"/>
</dbReference>
<feature type="binding site" evidence="6">
    <location>
        <position position="21"/>
    </location>
    <ligand>
        <name>[4Fe-4S] cluster</name>
        <dbReference type="ChEBI" id="CHEBI:49883"/>
    </ligand>
</feature>
<dbReference type="FunFam" id="1.20.1270.20:FF:000001">
    <property type="entry name" value="Hydroxylamine reductase"/>
    <property type="match status" value="1"/>
</dbReference>
<evidence type="ECO:0000256" key="3">
    <source>
        <dbReference type="ARBA" id="ARBA00023002"/>
    </source>
</evidence>
<dbReference type="Gene3D" id="3.40.50.2030">
    <property type="match status" value="2"/>
</dbReference>
<feature type="binding site" evidence="6">
    <location>
        <position position="9"/>
    </location>
    <ligand>
        <name>[4Fe-4S] cluster</name>
        <dbReference type="ChEBI" id="CHEBI:49883"/>
    </ligand>
</feature>
<comment type="similarity">
    <text evidence="6">Belongs to the HCP family.</text>
</comment>
<comment type="function">
    <text evidence="6">Catalyzes the reduction of hydroxylamine to form NH(3) and H(2)O.</text>
</comment>
<evidence type="ECO:0000256" key="6">
    <source>
        <dbReference type="HAMAP-Rule" id="MF_00069"/>
    </source>
</evidence>
<dbReference type="SUPFAM" id="SSF56821">
    <property type="entry name" value="Prismane protein-like"/>
    <property type="match status" value="1"/>
</dbReference>
<evidence type="ECO:0000256" key="5">
    <source>
        <dbReference type="ARBA" id="ARBA00023014"/>
    </source>
</evidence>
<dbReference type="Pfam" id="PF03063">
    <property type="entry name" value="Prismane"/>
    <property type="match status" value="1"/>
</dbReference>
<dbReference type="GO" id="GO:0042542">
    <property type="term" value="P:response to hydrogen peroxide"/>
    <property type="evidence" value="ECO:0007669"/>
    <property type="project" value="TreeGrafter"/>
</dbReference>
<feature type="binding site" evidence="6">
    <location>
        <position position="444"/>
    </location>
    <ligand>
        <name>hybrid [4Fe-2O-2S] cluster</name>
        <dbReference type="ChEBI" id="CHEBI:60519"/>
    </ligand>
</feature>
<dbReference type="HAMAP" id="MF_00069">
    <property type="entry name" value="Hydroxylam_reduct"/>
    <property type="match status" value="1"/>
</dbReference>
<keyword evidence="1 6" id="KW-0963">Cytoplasm</keyword>
<feature type="modified residue" description="Cysteine persulfide" evidence="6">
    <location>
        <position position="416"/>
    </location>
</feature>
<keyword evidence="8" id="KW-1185">Reference proteome</keyword>
<evidence type="ECO:0000256" key="2">
    <source>
        <dbReference type="ARBA" id="ARBA00022723"/>
    </source>
</evidence>
<keyword evidence="5 6" id="KW-0411">Iron-sulfur</keyword>
<dbReference type="EC" id="1.7.99.1" evidence="6"/>
<feature type="binding site" evidence="6">
    <location>
        <position position="506"/>
    </location>
    <ligand>
        <name>hybrid [4Fe-2O-2S] cluster</name>
        <dbReference type="ChEBI" id="CHEBI:60519"/>
    </ligand>
</feature>
<dbReference type="GO" id="GO:0046872">
    <property type="term" value="F:metal ion binding"/>
    <property type="evidence" value="ECO:0007669"/>
    <property type="project" value="UniProtKB-KW"/>
</dbReference>
<organism evidence="7 8">
    <name type="scientific">Oscillochloris trichoides DG-6</name>
    <dbReference type="NCBI Taxonomy" id="765420"/>
    <lineage>
        <taxon>Bacteria</taxon>
        <taxon>Bacillati</taxon>
        <taxon>Chloroflexota</taxon>
        <taxon>Chloroflexia</taxon>
        <taxon>Chloroflexales</taxon>
        <taxon>Chloroflexineae</taxon>
        <taxon>Oscillochloridaceae</taxon>
        <taxon>Oscillochloris</taxon>
    </lineage>
</organism>
<dbReference type="Proteomes" id="UP000054010">
    <property type="component" value="Unassembled WGS sequence"/>
</dbReference>
<dbReference type="GO" id="GO:0051539">
    <property type="term" value="F:4 iron, 4 sulfur cluster binding"/>
    <property type="evidence" value="ECO:0007669"/>
    <property type="project" value="UniProtKB-KW"/>
</dbReference>
<dbReference type="InterPro" id="IPR010048">
    <property type="entry name" value="Hydroxylam_reduct"/>
</dbReference>
<comment type="caution">
    <text evidence="7">The sequence shown here is derived from an EMBL/GenBank/DDBJ whole genome shotgun (WGS) entry which is preliminary data.</text>
</comment>
<accession>E1IG05</accession>
<feature type="binding site" evidence="6">
    <location>
        <position position="469"/>
    </location>
    <ligand>
        <name>hybrid [4Fe-2O-2S] cluster</name>
        <dbReference type="ChEBI" id="CHEBI:60519"/>
    </ligand>
</feature>
<reference evidence="7 8" key="1">
    <citation type="journal article" date="2011" name="J. Bacteriol.">
        <title>Draft genome sequence of the anoxygenic filamentous phototrophic bacterium Oscillochloris trichoides subsp. DG-6.</title>
        <authorList>
            <person name="Kuznetsov B.B."/>
            <person name="Ivanovsky R.N."/>
            <person name="Keppen O.I."/>
            <person name="Sukhacheva M.V."/>
            <person name="Bumazhkin B.K."/>
            <person name="Patutina E.O."/>
            <person name="Beletsky A.V."/>
            <person name="Mardanov A.V."/>
            <person name="Baslerov R.V."/>
            <person name="Panteleeva A.N."/>
            <person name="Kolganova T.V."/>
            <person name="Ravin N.V."/>
            <person name="Skryabin K.G."/>
        </authorList>
    </citation>
    <scope>NUCLEOTIDE SEQUENCE [LARGE SCALE GENOMIC DNA]</scope>
    <source>
        <strain evidence="7 8">DG-6</strain>
    </source>
</reference>
<feature type="binding site" evidence="6">
    <location>
        <position position="256"/>
    </location>
    <ligand>
        <name>hybrid [4Fe-2O-2S] cluster</name>
        <dbReference type="ChEBI" id="CHEBI:60519"/>
    </ligand>
</feature>
<dbReference type="InterPro" id="IPR004137">
    <property type="entry name" value="HCP/CODH"/>
</dbReference>
<comment type="subcellular location">
    <subcellularLocation>
        <location evidence="6">Cytoplasm</location>
    </subcellularLocation>
</comment>
<keyword evidence="2 6" id="KW-0479">Metal-binding</keyword>
<comment type="catalytic activity">
    <reaction evidence="6">
        <text>A + NH4(+) + H2O = hydroxylamine + AH2 + H(+)</text>
        <dbReference type="Rhea" id="RHEA:22052"/>
        <dbReference type="ChEBI" id="CHEBI:13193"/>
        <dbReference type="ChEBI" id="CHEBI:15377"/>
        <dbReference type="ChEBI" id="CHEBI:15378"/>
        <dbReference type="ChEBI" id="CHEBI:15429"/>
        <dbReference type="ChEBI" id="CHEBI:17499"/>
        <dbReference type="ChEBI" id="CHEBI:28938"/>
        <dbReference type="EC" id="1.7.99.1"/>
    </reaction>
</comment>
<evidence type="ECO:0000256" key="4">
    <source>
        <dbReference type="ARBA" id="ARBA00023004"/>
    </source>
</evidence>
<dbReference type="eggNOG" id="COG1151">
    <property type="taxonomic scope" value="Bacteria"/>
</dbReference>
<keyword evidence="6" id="KW-0004">4Fe-4S</keyword>
<feature type="binding site" evidence="6">
    <location>
        <position position="280"/>
    </location>
    <ligand>
        <name>hybrid [4Fe-2O-2S] cluster</name>
        <dbReference type="ChEBI" id="CHEBI:60519"/>
    </ligand>
</feature>
<proteinExistence type="inferred from homology"/>
<dbReference type="STRING" id="765420.OSCT_2269"/>
<dbReference type="EMBL" id="ADVR01000097">
    <property type="protein sequence ID" value="EFO79894.1"/>
    <property type="molecule type" value="Genomic_DNA"/>
</dbReference>
<feature type="binding site" description="via persulfide group" evidence="6">
    <location>
        <position position="416"/>
    </location>
    <ligand>
        <name>hybrid [4Fe-2O-2S] cluster</name>
        <dbReference type="ChEBI" id="CHEBI:60519"/>
    </ligand>
</feature>
<dbReference type="GO" id="GO:0004601">
    <property type="term" value="F:peroxidase activity"/>
    <property type="evidence" value="ECO:0007669"/>
    <property type="project" value="TreeGrafter"/>
</dbReference>
<dbReference type="InterPro" id="IPR011254">
    <property type="entry name" value="Prismane-like_sf"/>
</dbReference>
<dbReference type="GO" id="GO:0005737">
    <property type="term" value="C:cytoplasm"/>
    <property type="evidence" value="ECO:0007669"/>
    <property type="project" value="UniProtKB-SubCell"/>
</dbReference>